<dbReference type="EMBL" id="CBIT010000096">
    <property type="protein sequence ID" value="CDE31547.1"/>
    <property type="molecule type" value="Genomic_DNA"/>
</dbReference>
<dbReference type="Proteomes" id="UP000018072">
    <property type="component" value="Unassembled WGS sequence"/>
</dbReference>
<dbReference type="STRING" id="1263103.BN741_01066"/>
<gene>
    <name evidence="1" type="ORF">BN741_01066</name>
</gene>
<protein>
    <submittedName>
        <fullName evidence="1">Uncharacterized protein</fullName>
    </submittedName>
</protein>
<evidence type="ECO:0000313" key="1">
    <source>
        <dbReference type="EMBL" id="CDE31547.1"/>
    </source>
</evidence>
<sequence length="77" mass="8829">MTRLNPEQIKIMKDELTVELADWLMSTYGYTPSEALDVLYTSETFERLQDTATGLYFQSVGYVSSFLKNEVENATFS</sequence>
<reference evidence="1" key="1">
    <citation type="submission" date="2012-11" db="EMBL/GenBank/DDBJ databases">
        <title>Dependencies among metagenomic species, viruses, plasmids and units of genetic variation.</title>
        <authorList>
            <person name="Nielsen H.B."/>
            <person name="Almeida M."/>
            <person name="Juncker A.S."/>
            <person name="Rasmussen S."/>
            <person name="Li J."/>
            <person name="Sunagawa S."/>
            <person name="Plichta D."/>
            <person name="Gautier L."/>
            <person name="Le Chatelier E."/>
            <person name="Peletier E."/>
            <person name="Bonde I."/>
            <person name="Nielsen T."/>
            <person name="Manichanh C."/>
            <person name="Arumugam M."/>
            <person name="Batto J."/>
            <person name="Santos M.B.Q.D."/>
            <person name="Blom N."/>
            <person name="Borruel N."/>
            <person name="Burgdorf K.S."/>
            <person name="Boumezbeur F."/>
            <person name="Casellas F."/>
            <person name="Dore J."/>
            <person name="Guarner F."/>
            <person name="Hansen T."/>
            <person name="Hildebrand F."/>
            <person name="Kaas R.S."/>
            <person name="Kennedy S."/>
            <person name="Kristiansen K."/>
            <person name="Kultima J.R."/>
            <person name="Leonard P."/>
            <person name="Levenez F."/>
            <person name="Lund O."/>
            <person name="Moumen B."/>
            <person name="Le Paslier D."/>
            <person name="Pons N."/>
            <person name="Pedersen O."/>
            <person name="Prifti E."/>
            <person name="Qin J."/>
            <person name="Raes J."/>
            <person name="Tap J."/>
            <person name="Tims S."/>
            <person name="Ussery D.W."/>
            <person name="Yamada T."/>
            <person name="MetaHit consortium"/>
            <person name="Renault P."/>
            <person name="Sicheritz-Ponten T."/>
            <person name="Bork P."/>
            <person name="Wang J."/>
            <person name="Brunak S."/>
            <person name="Ehrlich S.D."/>
        </authorList>
    </citation>
    <scope>NUCLEOTIDE SEQUENCE [LARGE SCALE GENOMIC DNA]</scope>
</reference>
<accession>R7H013</accession>
<organism evidence="1 2">
    <name type="scientific">Leyella stercorea CAG:629</name>
    <dbReference type="NCBI Taxonomy" id="1263103"/>
    <lineage>
        <taxon>Bacteria</taxon>
        <taxon>Pseudomonadati</taxon>
        <taxon>Bacteroidota</taxon>
        <taxon>Bacteroidia</taxon>
        <taxon>Bacteroidales</taxon>
        <taxon>Prevotellaceae</taxon>
        <taxon>Leyella</taxon>
    </lineage>
</organism>
<dbReference type="RefSeq" id="WP_022430284.1">
    <property type="nucleotide sequence ID" value="NZ_FR899245.1"/>
</dbReference>
<comment type="caution">
    <text evidence="1">The sequence shown here is derived from an EMBL/GenBank/DDBJ whole genome shotgun (WGS) entry which is preliminary data.</text>
</comment>
<dbReference type="AlphaFoldDB" id="R7H013"/>
<name>R7H013_9BACT</name>
<proteinExistence type="predicted"/>
<evidence type="ECO:0000313" key="2">
    <source>
        <dbReference type="Proteomes" id="UP000018072"/>
    </source>
</evidence>